<dbReference type="GO" id="GO:0030313">
    <property type="term" value="C:cell envelope"/>
    <property type="evidence" value="ECO:0007669"/>
    <property type="project" value="UniProtKB-SubCell"/>
</dbReference>
<sequence length="337" mass="35121">MRVRTGLILLLATCASAAAGCGGDGTPPAESTTRPRNSSPITLAVVPKALGFDFWRQVRLGAECAASKHEQVTVRWDGVTAETDVVGQVNLLQRFIGQDVDGIVYAATDAAALAPITDQALANRKVVVNIDSGTYPQPSGVPLFATDNVAAATRAADLLAQALGPGEKKIAFFLYEPGSATNDQRAQGFKAGLARHPRIRIVAEQSTQSDFTTAVSVTERILATTPDLDGIFAANEPTALGAAEAVQKSGKAGRVTLVGWDAAPQGVKLMQDGVITSLVAQNPFRMGYDGVNAAVKMIREGGTVSSADTGVSYLSAQNLTSPRHQALLRPSCANPPV</sequence>
<keyword evidence="3 4" id="KW-0732">Signal</keyword>
<dbReference type="PROSITE" id="PS51257">
    <property type="entry name" value="PROKAR_LIPOPROTEIN"/>
    <property type="match status" value="1"/>
</dbReference>
<organism evidence="6 7">
    <name type="scientific">Phytohabitans rumicis</name>
    <dbReference type="NCBI Taxonomy" id="1076125"/>
    <lineage>
        <taxon>Bacteria</taxon>
        <taxon>Bacillati</taxon>
        <taxon>Actinomycetota</taxon>
        <taxon>Actinomycetes</taxon>
        <taxon>Micromonosporales</taxon>
        <taxon>Micromonosporaceae</taxon>
    </lineage>
</organism>
<evidence type="ECO:0000256" key="1">
    <source>
        <dbReference type="ARBA" id="ARBA00004196"/>
    </source>
</evidence>
<reference evidence="6 7" key="1">
    <citation type="submission" date="2020-03" db="EMBL/GenBank/DDBJ databases">
        <title>Whole genome shotgun sequence of Phytohabitans rumicis NBRC 108638.</title>
        <authorList>
            <person name="Komaki H."/>
            <person name="Tamura T."/>
        </authorList>
    </citation>
    <scope>NUCLEOTIDE SEQUENCE [LARGE SCALE GENOMIC DNA]</scope>
    <source>
        <strain evidence="6 7">NBRC 108638</strain>
    </source>
</reference>
<name>A0A6V8LEF2_9ACTN</name>
<gene>
    <name evidence="6" type="ORF">Prum_092450</name>
</gene>
<dbReference type="Pfam" id="PF13407">
    <property type="entry name" value="Peripla_BP_4"/>
    <property type="match status" value="1"/>
</dbReference>
<dbReference type="EMBL" id="BLPG01000002">
    <property type="protein sequence ID" value="GFJ95603.1"/>
    <property type="molecule type" value="Genomic_DNA"/>
</dbReference>
<reference evidence="6 7" key="2">
    <citation type="submission" date="2020-03" db="EMBL/GenBank/DDBJ databases">
        <authorList>
            <person name="Ichikawa N."/>
            <person name="Kimura A."/>
            <person name="Kitahashi Y."/>
            <person name="Uohara A."/>
        </authorList>
    </citation>
    <scope>NUCLEOTIDE SEQUENCE [LARGE SCALE GENOMIC DNA]</scope>
    <source>
        <strain evidence="6 7">NBRC 108638</strain>
    </source>
</reference>
<evidence type="ECO:0000259" key="5">
    <source>
        <dbReference type="Pfam" id="PF13407"/>
    </source>
</evidence>
<proteinExistence type="inferred from homology"/>
<dbReference type="AlphaFoldDB" id="A0A6V8LEF2"/>
<evidence type="ECO:0000313" key="7">
    <source>
        <dbReference type="Proteomes" id="UP000482960"/>
    </source>
</evidence>
<evidence type="ECO:0000256" key="4">
    <source>
        <dbReference type="SAM" id="SignalP"/>
    </source>
</evidence>
<dbReference type="SUPFAM" id="SSF53822">
    <property type="entry name" value="Periplasmic binding protein-like I"/>
    <property type="match status" value="1"/>
</dbReference>
<protein>
    <submittedName>
        <fullName evidence="6">ABC transporter substrate-binding protein</fullName>
    </submittedName>
</protein>
<dbReference type="Proteomes" id="UP000482960">
    <property type="component" value="Unassembled WGS sequence"/>
</dbReference>
<dbReference type="InterPro" id="IPR025997">
    <property type="entry name" value="SBP_2_dom"/>
</dbReference>
<evidence type="ECO:0000256" key="2">
    <source>
        <dbReference type="ARBA" id="ARBA00007639"/>
    </source>
</evidence>
<feature type="domain" description="Periplasmic binding protein" evidence="5">
    <location>
        <begin position="44"/>
        <end position="299"/>
    </location>
</feature>
<feature type="signal peptide" evidence="4">
    <location>
        <begin position="1"/>
        <end position="19"/>
    </location>
</feature>
<comment type="similarity">
    <text evidence="2">Belongs to the bacterial solute-binding protein 2 family.</text>
</comment>
<dbReference type="PANTHER" id="PTHR46847:SF1">
    <property type="entry name" value="D-ALLOSE-BINDING PERIPLASMIC PROTEIN-RELATED"/>
    <property type="match status" value="1"/>
</dbReference>
<evidence type="ECO:0000313" key="6">
    <source>
        <dbReference type="EMBL" id="GFJ95603.1"/>
    </source>
</evidence>
<keyword evidence="7" id="KW-1185">Reference proteome</keyword>
<dbReference type="RefSeq" id="WP_173084867.1">
    <property type="nucleotide sequence ID" value="NZ_BAABJB010000021.1"/>
</dbReference>
<dbReference type="GO" id="GO:0030246">
    <property type="term" value="F:carbohydrate binding"/>
    <property type="evidence" value="ECO:0007669"/>
    <property type="project" value="UniProtKB-ARBA"/>
</dbReference>
<evidence type="ECO:0000256" key="3">
    <source>
        <dbReference type="ARBA" id="ARBA00022729"/>
    </source>
</evidence>
<dbReference type="Gene3D" id="3.40.50.2300">
    <property type="match status" value="2"/>
</dbReference>
<dbReference type="PANTHER" id="PTHR46847">
    <property type="entry name" value="D-ALLOSE-BINDING PERIPLASMIC PROTEIN-RELATED"/>
    <property type="match status" value="1"/>
</dbReference>
<comment type="subcellular location">
    <subcellularLocation>
        <location evidence="1">Cell envelope</location>
    </subcellularLocation>
</comment>
<feature type="chain" id="PRO_5039267331" evidence="4">
    <location>
        <begin position="20"/>
        <end position="337"/>
    </location>
</feature>
<comment type="caution">
    <text evidence="6">The sequence shown here is derived from an EMBL/GenBank/DDBJ whole genome shotgun (WGS) entry which is preliminary data.</text>
</comment>
<accession>A0A6V8LEF2</accession>
<dbReference type="InterPro" id="IPR028082">
    <property type="entry name" value="Peripla_BP_I"/>
</dbReference>